<dbReference type="AlphaFoldDB" id="A0A8D8XDP1"/>
<feature type="compositionally biased region" description="Basic residues" evidence="1">
    <location>
        <begin position="39"/>
        <end position="71"/>
    </location>
</feature>
<evidence type="ECO:0000313" key="2">
    <source>
        <dbReference type="EMBL" id="CAG6693197.1"/>
    </source>
</evidence>
<name>A0A8D8XDP1_9HEMI</name>
<dbReference type="EMBL" id="HBUF01311304">
    <property type="protein sequence ID" value="CAG6693197.1"/>
    <property type="molecule type" value="Transcribed_RNA"/>
</dbReference>
<sequence>MMGKESWGRSRGRGVETFRGIHTPSLHTLSLFSLRSNRVARKKRMRRNRGMRRKRKKRRRRKKKGMARRGGRIRERRITFRVIMDVCRIPVVPTALHPPGINFRRKNAHLNFMYRKIKRKWDN</sequence>
<protein>
    <submittedName>
        <fullName evidence="2">Uncharacterized protein</fullName>
    </submittedName>
</protein>
<feature type="region of interest" description="Disordered" evidence="1">
    <location>
        <begin position="39"/>
        <end position="72"/>
    </location>
</feature>
<accession>A0A8D8XDP1</accession>
<proteinExistence type="predicted"/>
<organism evidence="2">
    <name type="scientific">Cacopsylla melanoneura</name>
    <dbReference type="NCBI Taxonomy" id="428564"/>
    <lineage>
        <taxon>Eukaryota</taxon>
        <taxon>Metazoa</taxon>
        <taxon>Ecdysozoa</taxon>
        <taxon>Arthropoda</taxon>
        <taxon>Hexapoda</taxon>
        <taxon>Insecta</taxon>
        <taxon>Pterygota</taxon>
        <taxon>Neoptera</taxon>
        <taxon>Paraneoptera</taxon>
        <taxon>Hemiptera</taxon>
        <taxon>Sternorrhyncha</taxon>
        <taxon>Psylloidea</taxon>
        <taxon>Psyllidae</taxon>
        <taxon>Psyllinae</taxon>
        <taxon>Cacopsylla</taxon>
    </lineage>
</organism>
<evidence type="ECO:0000256" key="1">
    <source>
        <dbReference type="SAM" id="MobiDB-lite"/>
    </source>
</evidence>
<reference evidence="2" key="1">
    <citation type="submission" date="2021-05" db="EMBL/GenBank/DDBJ databases">
        <authorList>
            <person name="Alioto T."/>
            <person name="Alioto T."/>
            <person name="Gomez Garrido J."/>
        </authorList>
    </citation>
    <scope>NUCLEOTIDE SEQUENCE</scope>
</reference>